<name>D7B8W0_NOCDD</name>
<dbReference type="PROSITE" id="PS50943">
    <property type="entry name" value="HTH_CROC1"/>
    <property type="match status" value="1"/>
</dbReference>
<evidence type="ECO:0000313" key="2">
    <source>
        <dbReference type="EMBL" id="ADH70618.1"/>
    </source>
</evidence>
<feature type="domain" description="HTH cro/C1-type" evidence="1">
    <location>
        <begin position="36"/>
        <end position="91"/>
    </location>
</feature>
<dbReference type="InterPro" id="IPR043917">
    <property type="entry name" value="DUF5753"/>
</dbReference>
<accession>D7B8W0</accession>
<evidence type="ECO:0000259" key="1">
    <source>
        <dbReference type="PROSITE" id="PS50943"/>
    </source>
</evidence>
<dbReference type="Gene3D" id="1.10.260.40">
    <property type="entry name" value="lambda repressor-like DNA-binding domains"/>
    <property type="match status" value="1"/>
</dbReference>
<dbReference type="STRING" id="446468.Ndas_5238"/>
<protein>
    <submittedName>
        <fullName evidence="2">Helix-turn-helix domain protein</fullName>
    </submittedName>
</protein>
<dbReference type="Proteomes" id="UP000002219">
    <property type="component" value="Chromosome 2"/>
</dbReference>
<keyword evidence="3" id="KW-1185">Reference proteome</keyword>
<dbReference type="HOGENOM" id="CLU_055817_1_0_11"/>
<dbReference type="KEGG" id="nda:Ndas_5238"/>
<evidence type="ECO:0000313" key="3">
    <source>
        <dbReference type="Proteomes" id="UP000002219"/>
    </source>
</evidence>
<dbReference type="SUPFAM" id="SSF47413">
    <property type="entry name" value="lambda repressor-like DNA-binding domains"/>
    <property type="match status" value="1"/>
</dbReference>
<organism evidence="2 3">
    <name type="scientific">Nocardiopsis dassonvillei (strain ATCC 23218 / DSM 43111 / CIP 107115 / JCM 7437 / KCTC 9190 / NBRC 14626 / NCTC 10488 / NRRL B-5397 / IMRU 509)</name>
    <name type="common">Actinomadura dassonvillei</name>
    <dbReference type="NCBI Taxonomy" id="446468"/>
    <lineage>
        <taxon>Bacteria</taxon>
        <taxon>Bacillati</taxon>
        <taxon>Actinomycetota</taxon>
        <taxon>Actinomycetes</taxon>
        <taxon>Streptosporangiales</taxon>
        <taxon>Nocardiopsidaceae</taxon>
        <taxon>Nocardiopsis</taxon>
    </lineage>
</organism>
<dbReference type="Pfam" id="PF13560">
    <property type="entry name" value="HTH_31"/>
    <property type="match status" value="1"/>
</dbReference>
<dbReference type="Pfam" id="PF19054">
    <property type="entry name" value="DUF5753"/>
    <property type="match status" value="1"/>
</dbReference>
<dbReference type="InterPro" id="IPR001387">
    <property type="entry name" value="Cro/C1-type_HTH"/>
</dbReference>
<dbReference type="InterPro" id="IPR010982">
    <property type="entry name" value="Lambda_DNA-bd_dom_sf"/>
</dbReference>
<dbReference type="eggNOG" id="COG1426">
    <property type="taxonomic scope" value="Bacteria"/>
</dbReference>
<proteinExistence type="predicted"/>
<dbReference type="AlphaFoldDB" id="D7B8W0"/>
<reference evidence="2 3" key="1">
    <citation type="journal article" date="2010" name="Stand. Genomic Sci.">
        <title>Complete genome sequence of Nocardiopsis dassonvillei type strain (IMRU 509).</title>
        <authorList>
            <person name="Sun H."/>
            <person name="Lapidus A."/>
            <person name="Nolan M."/>
            <person name="Lucas S."/>
            <person name="Del Rio T.G."/>
            <person name="Tice H."/>
            <person name="Cheng J.F."/>
            <person name="Tapia R."/>
            <person name="Han C."/>
            <person name="Goodwin L."/>
            <person name="Pitluck S."/>
            <person name="Pagani I."/>
            <person name="Ivanova N."/>
            <person name="Mavromatis K."/>
            <person name="Mikhailova N."/>
            <person name="Pati A."/>
            <person name="Chen A."/>
            <person name="Palaniappan K."/>
            <person name="Land M."/>
            <person name="Hauser L."/>
            <person name="Chang Y.J."/>
            <person name="Jeffries C.D."/>
            <person name="Djao O.D."/>
            <person name="Rohde M."/>
            <person name="Sikorski J."/>
            <person name="Goker M."/>
            <person name="Woyke T."/>
            <person name="Bristow J."/>
            <person name="Eisen J.A."/>
            <person name="Markowitz V."/>
            <person name="Hugenholtz P."/>
            <person name="Kyrpides N.C."/>
            <person name="Klenk H.P."/>
        </authorList>
    </citation>
    <scope>NUCLEOTIDE SEQUENCE [LARGE SCALE GENOMIC DNA]</scope>
    <source>
        <strain evidence="3">ATCC 23218 / DSM 43111 / CIP 107115 / JCM 7437 / KCTC 9190 / NBRC 14626 / NCTC 10488 / NRRL B-5397 / IMRU 509</strain>
        <plasmid evidence="3">Chromosome 2</plasmid>
    </source>
</reference>
<dbReference type="GO" id="GO:0003677">
    <property type="term" value="F:DNA binding"/>
    <property type="evidence" value="ECO:0007669"/>
    <property type="project" value="InterPro"/>
</dbReference>
<sequence length="306" mass="33538">MLGGVFRWWYTSATLRHGIIVMTSPTVRRRRLSAELRRHRVRAGMTLSDVADELEWSPAKLGHIETGIRKWPSVMEISALLRLYGVTGGQREAILTLVRESRLRPWWTEYEDVLSSAYVGNEAGAVSVQSYAGILVPDLLQVPDYTAAVARALGHGERTVERMVAAYLKRQEVLDHGGPDLGSSGSLVRYHAIVEEDALQRVSGNRELLRAQTSRIVELATGSDRVTVQLLPTSAGPHPGVAGPFSVLEFDEDEAALAYVEATQGGSIVEAEESVAVCKRVWSELTRIAASPQASLGILRRMALLT</sequence>
<gene>
    <name evidence="2" type="ordered locus">Ndas_5238</name>
</gene>
<dbReference type="CDD" id="cd00093">
    <property type="entry name" value="HTH_XRE"/>
    <property type="match status" value="1"/>
</dbReference>
<dbReference type="SMART" id="SM00530">
    <property type="entry name" value="HTH_XRE"/>
    <property type="match status" value="1"/>
</dbReference>
<geneLocation type="plasmid" evidence="3">
    <name>pNDAS01</name>
</geneLocation>
<dbReference type="EMBL" id="CP002041">
    <property type="protein sequence ID" value="ADH70618.1"/>
    <property type="molecule type" value="Genomic_DNA"/>
</dbReference>